<protein>
    <submittedName>
        <fullName evidence="1">Uncharacterized protein</fullName>
    </submittedName>
</protein>
<dbReference type="EMBL" id="JBBPBM010000059">
    <property type="protein sequence ID" value="KAK8516348.1"/>
    <property type="molecule type" value="Genomic_DNA"/>
</dbReference>
<organism evidence="1 2">
    <name type="scientific">Hibiscus sabdariffa</name>
    <name type="common">roselle</name>
    <dbReference type="NCBI Taxonomy" id="183260"/>
    <lineage>
        <taxon>Eukaryota</taxon>
        <taxon>Viridiplantae</taxon>
        <taxon>Streptophyta</taxon>
        <taxon>Embryophyta</taxon>
        <taxon>Tracheophyta</taxon>
        <taxon>Spermatophyta</taxon>
        <taxon>Magnoliopsida</taxon>
        <taxon>eudicotyledons</taxon>
        <taxon>Gunneridae</taxon>
        <taxon>Pentapetalae</taxon>
        <taxon>rosids</taxon>
        <taxon>malvids</taxon>
        <taxon>Malvales</taxon>
        <taxon>Malvaceae</taxon>
        <taxon>Malvoideae</taxon>
        <taxon>Hibiscus</taxon>
    </lineage>
</organism>
<keyword evidence="2" id="KW-1185">Reference proteome</keyword>
<reference evidence="1 2" key="1">
    <citation type="journal article" date="2024" name="G3 (Bethesda)">
        <title>Genome assembly of Hibiscus sabdariffa L. provides insights into metabolisms of medicinal natural products.</title>
        <authorList>
            <person name="Kim T."/>
        </authorList>
    </citation>
    <scope>NUCLEOTIDE SEQUENCE [LARGE SCALE GENOMIC DNA]</scope>
    <source>
        <strain evidence="1">TK-2024</strain>
        <tissue evidence="1">Old leaves</tissue>
    </source>
</reference>
<dbReference type="Proteomes" id="UP001472677">
    <property type="component" value="Unassembled WGS sequence"/>
</dbReference>
<proteinExistence type="predicted"/>
<evidence type="ECO:0000313" key="2">
    <source>
        <dbReference type="Proteomes" id="UP001472677"/>
    </source>
</evidence>
<sequence>MWDFSVVHDRLLHENIITITITINSRATVEPGLSRVVGASTRINDSGGRPLRFSKRFFHVVFPSYELELGCVRICDKVYGIHTIRLDFQQSRPASSPGDLETN</sequence>
<name>A0ABR2CA97_9ROSI</name>
<comment type="caution">
    <text evidence="1">The sequence shown here is derived from an EMBL/GenBank/DDBJ whole genome shotgun (WGS) entry which is preliminary data.</text>
</comment>
<evidence type="ECO:0000313" key="1">
    <source>
        <dbReference type="EMBL" id="KAK8516348.1"/>
    </source>
</evidence>
<accession>A0ABR2CA97</accession>
<gene>
    <name evidence="1" type="ORF">V6N12_068955</name>
</gene>